<gene>
    <name evidence="1" type="ORF">RMAR0315_LOCUS6233</name>
</gene>
<name>A0A7S0BK75_9RHOD</name>
<evidence type="ECO:0000313" key="1">
    <source>
        <dbReference type="EMBL" id="CAD8396246.1"/>
    </source>
</evidence>
<sequence>MVENGSSGTPPVEEDRNFERALNIEEENIEIGRAEADRLALTSGRAEGYELGLKAGLVIGSEASFHRGLAYALISINANGISTRAKKTAQSLANDSERGISRDDPEVSLIAMRSKARLLSQQLGWEDVALAFPVKDKPMASSSMAF</sequence>
<dbReference type="AlphaFoldDB" id="A0A7S0BK75"/>
<accession>A0A7S0BK75</accession>
<organism evidence="1">
    <name type="scientific">Rhodosorus marinus</name>
    <dbReference type="NCBI Taxonomy" id="101924"/>
    <lineage>
        <taxon>Eukaryota</taxon>
        <taxon>Rhodophyta</taxon>
        <taxon>Stylonematophyceae</taxon>
        <taxon>Stylonematales</taxon>
        <taxon>Stylonemataceae</taxon>
        <taxon>Rhodosorus</taxon>
    </lineage>
</organism>
<reference evidence="1" key="1">
    <citation type="submission" date="2021-01" db="EMBL/GenBank/DDBJ databases">
        <authorList>
            <person name="Corre E."/>
            <person name="Pelletier E."/>
            <person name="Niang G."/>
            <person name="Scheremetjew M."/>
            <person name="Finn R."/>
            <person name="Kale V."/>
            <person name="Holt S."/>
            <person name="Cochrane G."/>
            <person name="Meng A."/>
            <person name="Brown T."/>
            <person name="Cohen L."/>
        </authorList>
    </citation>
    <scope>NUCLEOTIDE SEQUENCE</scope>
    <source>
        <strain evidence="1">UTEX LB 2760</strain>
    </source>
</reference>
<evidence type="ECO:0008006" key="2">
    <source>
        <dbReference type="Google" id="ProtNLM"/>
    </source>
</evidence>
<protein>
    <recommendedName>
        <fullName evidence="2">Essential protein Yae1 N-terminal domain-containing protein</fullName>
    </recommendedName>
</protein>
<proteinExistence type="predicted"/>
<dbReference type="EMBL" id="HBEK01011370">
    <property type="protein sequence ID" value="CAD8396246.1"/>
    <property type="molecule type" value="Transcribed_RNA"/>
</dbReference>